<dbReference type="AlphaFoldDB" id="A0A1J7GR43"/>
<evidence type="ECO:0000313" key="3">
    <source>
        <dbReference type="Proteomes" id="UP000188354"/>
    </source>
</evidence>
<dbReference type="EMBL" id="CM007375">
    <property type="protein sequence ID" value="OIV96777.1"/>
    <property type="molecule type" value="Genomic_DNA"/>
</dbReference>
<evidence type="ECO:0000256" key="1">
    <source>
        <dbReference type="SAM" id="MobiDB-lite"/>
    </source>
</evidence>
<reference evidence="2 3" key="1">
    <citation type="journal article" date="2017" name="Plant Biotechnol. J.">
        <title>A comprehensive draft genome sequence for lupin (Lupinus angustifolius), an emerging health food: insights into plant-microbe interactions and legume evolution.</title>
        <authorList>
            <person name="Hane J.K."/>
            <person name="Ming Y."/>
            <person name="Kamphuis L.G."/>
            <person name="Nelson M.N."/>
            <person name="Garg G."/>
            <person name="Atkins C.A."/>
            <person name="Bayer P.E."/>
            <person name="Bravo A."/>
            <person name="Bringans S."/>
            <person name="Cannon S."/>
            <person name="Edwards D."/>
            <person name="Foley R."/>
            <person name="Gao L.L."/>
            <person name="Harrison M.J."/>
            <person name="Huang W."/>
            <person name="Hurgobin B."/>
            <person name="Li S."/>
            <person name="Liu C.W."/>
            <person name="McGrath A."/>
            <person name="Morahan G."/>
            <person name="Murray J."/>
            <person name="Weller J."/>
            <person name="Jian J."/>
            <person name="Singh K.B."/>
        </authorList>
    </citation>
    <scope>NUCLEOTIDE SEQUENCE [LARGE SCALE GENOMIC DNA]</scope>
    <source>
        <strain evidence="3">cv. Tanjil</strain>
        <tissue evidence="2">Whole plant</tissue>
    </source>
</reference>
<dbReference type="Proteomes" id="UP000188354">
    <property type="component" value="Chromosome LG15"/>
</dbReference>
<gene>
    <name evidence="2" type="ORF">TanjilG_18090</name>
</gene>
<keyword evidence="3" id="KW-1185">Reference proteome</keyword>
<proteinExistence type="predicted"/>
<organism evidence="2 3">
    <name type="scientific">Lupinus angustifolius</name>
    <name type="common">Narrow-leaved blue lupine</name>
    <dbReference type="NCBI Taxonomy" id="3871"/>
    <lineage>
        <taxon>Eukaryota</taxon>
        <taxon>Viridiplantae</taxon>
        <taxon>Streptophyta</taxon>
        <taxon>Embryophyta</taxon>
        <taxon>Tracheophyta</taxon>
        <taxon>Spermatophyta</taxon>
        <taxon>Magnoliopsida</taxon>
        <taxon>eudicotyledons</taxon>
        <taxon>Gunneridae</taxon>
        <taxon>Pentapetalae</taxon>
        <taxon>rosids</taxon>
        <taxon>fabids</taxon>
        <taxon>Fabales</taxon>
        <taxon>Fabaceae</taxon>
        <taxon>Papilionoideae</taxon>
        <taxon>50 kb inversion clade</taxon>
        <taxon>genistoids sensu lato</taxon>
        <taxon>core genistoids</taxon>
        <taxon>Genisteae</taxon>
        <taxon>Lupinus</taxon>
    </lineage>
</organism>
<feature type="region of interest" description="Disordered" evidence="1">
    <location>
        <begin position="1"/>
        <end position="24"/>
    </location>
</feature>
<sequence>MHCARASSVRMRPDQQTRSGFDAPGPWRLGQNACAKACALRSECEPRAGALMAMHCGAWIPYFFGHEMRPDQQTRSGFDAPGPWRLGHNACAKACALRSECEPQGGALMAMHCGA</sequence>
<name>A0A1J7GR43_LUPAN</name>
<evidence type="ECO:0000313" key="2">
    <source>
        <dbReference type="EMBL" id="OIV96777.1"/>
    </source>
</evidence>
<dbReference type="Gramene" id="OIV96777">
    <property type="protein sequence ID" value="OIV96777"/>
    <property type="gene ID" value="TanjilG_18090"/>
</dbReference>
<protein>
    <submittedName>
        <fullName evidence="2">Uncharacterized protein</fullName>
    </submittedName>
</protein>
<accession>A0A1J7GR43</accession>